<dbReference type="Gene3D" id="1.10.10.10">
    <property type="entry name" value="Winged helix-like DNA-binding domain superfamily/Winged helix DNA-binding domain"/>
    <property type="match status" value="1"/>
</dbReference>
<keyword evidence="3" id="KW-0804">Transcription</keyword>
<dbReference type="PANTHER" id="PTHR30136:SF24">
    <property type="entry name" value="HTH-TYPE TRANSCRIPTIONAL REPRESSOR ALLR"/>
    <property type="match status" value="1"/>
</dbReference>
<dbReference type="Proteomes" id="UP001260715">
    <property type="component" value="Unassembled WGS sequence"/>
</dbReference>
<dbReference type="InterPro" id="IPR014757">
    <property type="entry name" value="Tscrpt_reg_IclR_C"/>
</dbReference>
<feature type="domain" description="HTH iclR-type" evidence="4">
    <location>
        <begin position="1"/>
        <end position="61"/>
    </location>
</feature>
<dbReference type="SUPFAM" id="SSF46785">
    <property type="entry name" value="Winged helix' DNA-binding domain"/>
    <property type="match status" value="1"/>
</dbReference>
<dbReference type="PANTHER" id="PTHR30136">
    <property type="entry name" value="HELIX-TURN-HELIX TRANSCRIPTIONAL REGULATOR, ICLR FAMILY"/>
    <property type="match status" value="1"/>
</dbReference>
<feature type="domain" description="IclR-ED" evidence="5">
    <location>
        <begin position="62"/>
        <end position="247"/>
    </location>
</feature>
<dbReference type="Pfam" id="PF01614">
    <property type="entry name" value="IclR_C"/>
    <property type="match status" value="1"/>
</dbReference>
<accession>A0ABU1PIB5</accession>
<gene>
    <name evidence="6" type="ORF">J2W50_003904</name>
</gene>
<dbReference type="EMBL" id="JAVDSJ010000005">
    <property type="protein sequence ID" value="MDR6585686.1"/>
    <property type="molecule type" value="Genomic_DNA"/>
</dbReference>
<dbReference type="InterPro" id="IPR036388">
    <property type="entry name" value="WH-like_DNA-bd_sf"/>
</dbReference>
<proteinExistence type="predicted"/>
<comment type="caution">
    <text evidence="6">The sequence shown here is derived from an EMBL/GenBank/DDBJ whole genome shotgun (WGS) entry which is preliminary data.</text>
</comment>
<dbReference type="SUPFAM" id="SSF55781">
    <property type="entry name" value="GAF domain-like"/>
    <property type="match status" value="1"/>
</dbReference>
<evidence type="ECO:0000313" key="7">
    <source>
        <dbReference type="Proteomes" id="UP001260715"/>
    </source>
</evidence>
<dbReference type="RefSeq" id="WP_310011600.1">
    <property type="nucleotide sequence ID" value="NZ_JAVDSJ010000005.1"/>
</dbReference>
<organism evidence="6 7">
    <name type="scientific">Herbaspirillum frisingense</name>
    <dbReference type="NCBI Taxonomy" id="92645"/>
    <lineage>
        <taxon>Bacteria</taxon>
        <taxon>Pseudomonadati</taxon>
        <taxon>Pseudomonadota</taxon>
        <taxon>Betaproteobacteria</taxon>
        <taxon>Burkholderiales</taxon>
        <taxon>Oxalobacteraceae</taxon>
        <taxon>Herbaspirillum</taxon>
    </lineage>
</organism>
<dbReference type="Gene3D" id="3.30.450.40">
    <property type="match status" value="1"/>
</dbReference>
<dbReference type="PROSITE" id="PS51078">
    <property type="entry name" value="ICLR_ED"/>
    <property type="match status" value="1"/>
</dbReference>
<sequence length="258" mass="28097">MATDRSLSVLRLFTLETPAWTVEQIARTLEVSMSTAYRYVLALEEVGLVASSGGGYYILGPAILQLDRQIQLTDPLLLSARPVMNRLAGYAPDGSVVLLCRAFADTVLCIHQVHTKGPQSLISYERGRPMPLLRGATSRIILAHEPTRRMKRLYERHQEELHSSGMADSWEQFRSQQSQLRKTGYAVSFGEIDPDRIGIAVALLGEARQPIGSLSFVLPGSAGQEHIPILASVLATGSRDIAAGMQGGGEDEARRASA</sequence>
<keyword evidence="2 6" id="KW-0238">DNA-binding</keyword>
<dbReference type="InterPro" id="IPR036390">
    <property type="entry name" value="WH_DNA-bd_sf"/>
</dbReference>
<evidence type="ECO:0000256" key="3">
    <source>
        <dbReference type="ARBA" id="ARBA00023163"/>
    </source>
</evidence>
<keyword evidence="7" id="KW-1185">Reference proteome</keyword>
<protein>
    <submittedName>
        <fullName evidence="6">DNA-binding IclR family transcriptional regulator</fullName>
    </submittedName>
</protein>
<dbReference type="Pfam" id="PF09339">
    <property type="entry name" value="HTH_IclR"/>
    <property type="match status" value="1"/>
</dbReference>
<reference evidence="6 7" key="1">
    <citation type="submission" date="2023-07" db="EMBL/GenBank/DDBJ databases">
        <title>Sorghum-associated microbial communities from plants grown in Nebraska, USA.</title>
        <authorList>
            <person name="Schachtman D."/>
        </authorList>
    </citation>
    <scope>NUCLEOTIDE SEQUENCE [LARGE SCALE GENOMIC DNA]</scope>
    <source>
        <strain evidence="6 7">596</strain>
    </source>
</reference>
<name>A0ABU1PIB5_9BURK</name>
<dbReference type="SMART" id="SM00346">
    <property type="entry name" value="HTH_ICLR"/>
    <property type="match status" value="1"/>
</dbReference>
<evidence type="ECO:0000256" key="2">
    <source>
        <dbReference type="ARBA" id="ARBA00023125"/>
    </source>
</evidence>
<keyword evidence="1" id="KW-0805">Transcription regulation</keyword>
<dbReference type="PROSITE" id="PS51077">
    <property type="entry name" value="HTH_ICLR"/>
    <property type="match status" value="1"/>
</dbReference>
<dbReference type="InterPro" id="IPR005471">
    <property type="entry name" value="Tscrpt_reg_IclR_N"/>
</dbReference>
<evidence type="ECO:0000259" key="5">
    <source>
        <dbReference type="PROSITE" id="PS51078"/>
    </source>
</evidence>
<evidence type="ECO:0000259" key="4">
    <source>
        <dbReference type="PROSITE" id="PS51077"/>
    </source>
</evidence>
<evidence type="ECO:0000256" key="1">
    <source>
        <dbReference type="ARBA" id="ARBA00023015"/>
    </source>
</evidence>
<evidence type="ECO:0000313" key="6">
    <source>
        <dbReference type="EMBL" id="MDR6585686.1"/>
    </source>
</evidence>
<dbReference type="InterPro" id="IPR029016">
    <property type="entry name" value="GAF-like_dom_sf"/>
</dbReference>
<dbReference type="InterPro" id="IPR050707">
    <property type="entry name" value="HTH_MetabolicPath_Reg"/>
</dbReference>
<dbReference type="GO" id="GO:0003677">
    <property type="term" value="F:DNA binding"/>
    <property type="evidence" value="ECO:0007669"/>
    <property type="project" value="UniProtKB-KW"/>
</dbReference>